<dbReference type="Proteomes" id="UP000510721">
    <property type="component" value="Chromosome"/>
</dbReference>
<dbReference type="PANTHER" id="PTHR33254">
    <property type="entry name" value="4-HYDROXY-4-METHYL-2-OXOGLUTARATE ALDOLASE 3-RELATED"/>
    <property type="match status" value="1"/>
</dbReference>
<evidence type="ECO:0000256" key="5">
    <source>
        <dbReference type="PIRSR" id="PIRSR605493-1"/>
    </source>
</evidence>
<evidence type="ECO:0000313" key="6">
    <source>
        <dbReference type="EMBL" id="QLL62950.1"/>
    </source>
</evidence>
<evidence type="ECO:0000313" key="7">
    <source>
        <dbReference type="Proteomes" id="UP000510721"/>
    </source>
</evidence>
<dbReference type="SUPFAM" id="SSF89562">
    <property type="entry name" value="RraA-like"/>
    <property type="match status" value="1"/>
</dbReference>
<evidence type="ECO:0000256" key="2">
    <source>
        <dbReference type="ARBA" id="ARBA00016549"/>
    </source>
</evidence>
<dbReference type="RefSeq" id="WP_180938864.1">
    <property type="nucleotide sequence ID" value="NZ_CP041238.1"/>
</dbReference>
<dbReference type="AlphaFoldDB" id="A0A859QKI9"/>
<gene>
    <name evidence="6" type="ORF">FKV68_16610</name>
</gene>
<reference evidence="6 7" key="1">
    <citation type="submission" date="2019-06" db="EMBL/GenBank/DDBJ databases">
        <title>Complete genome sequence of Ensifer mexicanus ITTG R7 isolated from nodules of Acacia angustissima (Mill.) Kuntze.</title>
        <authorList>
            <person name="Rincon-Rosales R."/>
            <person name="Rogel M.A."/>
            <person name="Guerrero G."/>
            <person name="Rincon-Molina C.I."/>
            <person name="Lopez-Lopez A."/>
            <person name="Martinez-Romero E."/>
        </authorList>
    </citation>
    <scope>NUCLEOTIDE SEQUENCE [LARGE SCALE GENOMIC DNA]</scope>
    <source>
        <strain evidence="6 7">ITTG R7</strain>
    </source>
</reference>
<keyword evidence="5" id="KW-0460">Magnesium</keyword>
<dbReference type="GO" id="GO:0046872">
    <property type="term" value="F:metal ion binding"/>
    <property type="evidence" value="ECO:0007669"/>
    <property type="project" value="UniProtKB-KW"/>
</dbReference>
<organism evidence="6 7">
    <name type="scientific">Sinorhizobium mexicanum</name>
    <dbReference type="NCBI Taxonomy" id="375549"/>
    <lineage>
        <taxon>Bacteria</taxon>
        <taxon>Pseudomonadati</taxon>
        <taxon>Pseudomonadota</taxon>
        <taxon>Alphaproteobacteria</taxon>
        <taxon>Hyphomicrobiales</taxon>
        <taxon>Rhizobiaceae</taxon>
        <taxon>Sinorhizobium/Ensifer group</taxon>
        <taxon>Sinorhizobium</taxon>
    </lineage>
</organism>
<dbReference type="InterPro" id="IPR005493">
    <property type="entry name" value="RraA/RraA-like"/>
</dbReference>
<dbReference type="PANTHER" id="PTHR33254:SF4">
    <property type="entry name" value="4-HYDROXY-4-METHYL-2-OXOGLUTARATE ALDOLASE 3-RELATED"/>
    <property type="match status" value="1"/>
</dbReference>
<name>A0A859QKI9_9HYPH</name>
<dbReference type="InterPro" id="IPR036704">
    <property type="entry name" value="RraA/RraA-like_sf"/>
</dbReference>
<keyword evidence="5" id="KW-0479">Metal-binding</keyword>
<sequence>MSERQLTGKIHRSGIGRLDLPAISPETIEEFRALGADLSSLVSDVLDEMGYAKAIGASVLRPIYQGAALVGRALTLRNVVQETSPYKGASAKISRLAEIEAHNLAEPGDVLVIQGVHGVSNIGGISAAIGKRQGEIGAIVDGGVRDVGECRSIGYPMWSRDVTPLTGKWRIQTVQINHPVEIAGVQVTPGDIVIADETGICFVPQEIAADVLRRAREIAGAEARRQEDIAAGMPVPDLANRAGSFTMPKQDK</sequence>
<feature type="binding site" evidence="5">
    <location>
        <position position="146"/>
    </location>
    <ligand>
        <name>Mg(2+)</name>
        <dbReference type="ChEBI" id="CHEBI:18420"/>
    </ligand>
</feature>
<protein>
    <recommendedName>
        <fullName evidence="2">Putative 4-hydroxy-4-methyl-2-oxoglutarate aldolase</fullName>
    </recommendedName>
    <alternativeName>
        <fullName evidence="3">Regulator of ribonuclease activity homolog</fullName>
    </alternativeName>
    <alternativeName>
        <fullName evidence="4">RraA-like protein</fullName>
    </alternativeName>
</protein>
<comment type="cofactor">
    <cofactor evidence="5">
        <name>Mg(2+)</name>
        <dbReference type="ChEBI" id="CHEBI:18420"/>
    </cofactor>
</comment>
<evidence type="ECO:0000256" key="4">
    <source>
        <dbReference type="ARBA" id="ARBA00030169"/>
    </source>
</evidence>
<evidence type="ECO:0000256" key="3">
    <source>
        <dbReference type="ARBA" id="ARBA00029596"/>
    </source>
</evidence>
<proteinExistence type="predicted"/>
<dbReference type="Gene3D" id="3.50.30.40">
    <property type="entry name" value="Ribonuclease E inhibitor RraA/RraA-like"/>
    <property type="match status" value="1"/>
</dbReference>
<dbReference type="EMBL" id="CP041238">
    <property type="protein sequence ID" value="QLL62950.1"/>
    <property type="molecule type" value="Genomic_DNA"/>
</dbReference>
<dbReference type="Pfam" id="PF03737">
    <property type="entry name" value="RraA-like"/>
    <property type="match status" value="1"/>
</dbReference>
<evidence type="ECO:0000256" key="1">
    <source>
        <dbReference type="ARBA" id="ARBA00001968"/>
    </source>
</evidence>
<dbReference type="KEGG" id="emx:FKV68_16610"/>
<feature type="binding site" evidence="5">
    <location>
        <position position="145"/>
    </location>
    <ligand>
        <name>substrate</name>
    </ligand>
</feature>
<dbReference type="CDD" id="cd16841">
    <property type="entry name" value="RraA_family"/>
    <property type="match status" value="1"/>
</dbReference>
<comment type="cofactor">
    <cofactor evidence="1">
        <name>a divalent metal cation</name>
        <dbReference type="ChEBI" id="CHEBI:60240"/>
    </cofactor>
</comment>
<accession>A0A859QKI9</accession>
<keyword evidence="7" id="KW-1185">Reference proteome</keyword>